<dbReference type="RefSeq" id="WP_255899915.1">
    <property type="nucleotide sequence ID" value="NZ_JAFMZO010000001.1"/>
</dbReference>
<name>A0ABW4ZH02_9SPHI</name>
<protein>
    <submittedName>
        <fullName evidence="1">DUF4286 family protein</fullName>
    </submittedName>
</protein>
<dbReference type="Pfam" id="PF14114">
    <property type="entry name" value="DUF4286"/>
    <property type="match status" value="1"/>
</dbReference>
<keyword evidence="2" id="KW-1185">Reference proteome</keyword>
<sequence>MILYNITVIIDEGIEAEWLQWVNETFVPEALSSNLLVSNRTLKVLDSPNEGFTYCLQFIADNLQNYNQFKDNHASALLDSLTAKFKNQSVHFSTIMEFIN</sequence>
<reference evidence="2" key="1">
    <citation type="journal article" date="2019" name="Int. J. Syst. Evol. Microbiol.">
        <title>The Global Catalogue of Microorganisms (GCM) 10K type strain sequencing project: providing services to taxonomists for standard genome sequencing and annotation.</title>
        <authorList>
            <consortium name="The Broad Institute Genomics Platform"/>
            <consortium name="The Broad Institute Genome Sequencing Center for Infectious Disease"/>
            <person name="Wu L."/>
            <person name="Ma J."/>
        </authorList>
    </citation>
    <scope>NUCLEOTIDE SEQUENCE [LARGE SCALE GENOMIC DNA]</scope>
    <source>
        <strain evidence="2">KCTC 42217</strain>
    </source>
</reference>
<organism evidence="1 2">
    <name type="scientific">Paradesertivirga mongoliensis</name>
    <dbReference type="NCBI Taxonomy" id="2100740"/>
    <lineage>
        <taxon>Bacteria</taxon>
        <taxon>Pseudomonadati</taxon>
        <taxon>Bacteroidota</taxon>
        <taxon>Sphingobacteriia</taxon>
        <taxon>Sphingobacteriales</taxon>
        <taxon>Sphingobacteriaceae</taxon>
        <taxon>Paradesertivirga</taxon>
    </lineage>
</organism>
<accession>A0ABW4ZH02</accession>
<dbReference type="Proteomes" id="UP001597387">
    <property type="component" value="Unassembled WGS sequence"/>
</dbReference>
<proteinExistence type="predicted"/>
<dbReference type="EMBL" id="JBHUHZ010000001">
    <property type="protein sequence ID" value="MFD2161210.1"/>
    <property type="molecule type" value="Genomic_DNA"/>
</dbReference>
<gene>
    <name evidence="1" type="ORF">ACFSJU_02340</name>
</gene>
<comment type="caution">
    <text evidence="1">The sequence shown here is derived from an EMBL/GenBank/DDBJ whole genome shotgun (WGS) entry which is preliminary data.</text>
</comment>
<evidence type="ECO:0000313" key="1">
    <source>
        <dbReference type="EMBL" id="MFD2161210.1"/>
    </source>
</evidence>
<evidence type="ECO:0000313" key="2">
    <source>
        <dbReference type="Proteomes" id="UP001597387"/>
    </source>
</evidence>
<dbReference type="InterPro" id="IPR025563">
    <property type="entry name" value="DUF4286"/>
</dbReference>